<dbReference type="SUPFAM" id="SSF53187">
    <property type="entry name" value="Zn-dependent exopeptidases"/>
    <property type="match status" value="1"/>
</dbReference>
<protein>
    <submittedName>
        <fullName evidence="3">M28 family peptidase</fullName>
    </submittedName>
</protein>
<accession>A0ABT5CBX3</accession>
<dbReference type="Proteomes" id="UP001217485">
    <property type="component" value="Unassembled WGS sequence"/>
</dbReference>
<dbReference type="Gene3D" id="3.40.630.10">
    <property type="entry name" value="Zn peptidases"/>
    <property type="match status" value="1"/>
</dbReference>
<dbReference type="PANTHER" id="PTHR12147">
    <property type="entry name" value="METALLOPEPTIDASE M28 FAMILY MEMBER"/>
    <property type="match status" value="1"/>
</dbReference>
<feature type="transmembrane region" description="Helical" evidence="1">
    <location>
        <begin position="25"/>
        <end position="44"/>
    </location>
</feature>
<organism evidence="3 4">
    <name type="scientific">Sorangium atrum</name>
    <dbReference type="NCBI Taxonomy" id="2995308"/>
    <lineage>
        <taxon>Bacteria</taxon>
        <taxon>Pseudomonadati</taxon>
        <taxon>Myxococcota</taxon>
        <taxon>Polyangia</taxon>
        <taxon>Polyangiales</taxon>
        <taxon>Polyangiaceae</taxon>
        <taxon>Sorangium</taxon>
    </lineage>
</organism>
<dbReference type="Pfam" id="PF04389">
    <property type="entry name" value="Peptidase_M28"/>
    <property type="match status" value="1"/>
</dbReference>
<keyword evidence="4" id="KW-1185">Reference proteome</keyword>
<name>A0ABT5CBX3_9BACT</name>
<keyword evidence="1" id="KW-0812">Transmembrane</keyword>
<reference evidence="3 4" key="1">
    <citation type="submission" date="2023-01" db="EMBL/GenBank/DDBJ databases">
        <title>Minimal conservation of predation-associated metabolite biosynthetic gene clusters underscores biosynthetic potential of Myxococcota including descriptions for ten novel species: Archangium lansinium sp. nov., Myxococcus landrumus sp. nov., Nannocystis bai.</title>
        <authorList>
            <person name="Ahearne A."/>
            <person name="Stevens C."/>
            <person name="Dowd S."/>
        </authorList>
    </citation>
    <scope>NUCLEOTIDE SEQUENCE [LARGE SCALE GENOMIC DNA]</scope>
    <source>
        <strain evidence="3 4">WIWO2</strain>
    </source>
</reference>
<proteinExistence type="predicted"/>
<gene>
    <name evidence="3" type="ORF">POL72_39785</name>
</gene>
<evidence type="ECO:0000313" key="3">
    <source>
        <dbReference type="EMBL" id="MDC0683934.1"/>
    </source>
</evidence>
<dbReference type="InterPro" id="IPR045175">
    <property type="entry name" value="M28_fam"/>
</dbReference>
<evidence type="ECO:0000313" key="4">
    <source>
        <dbReference type="Proteomes" id="UP001217485"/>
    </source>
</evidence>
<keyword evidence="1" id="KW-0472">Membrane</keyword>
<dbReference type="RefSeq" id="WP_272102083.1">
    <property type="nucleotide sequence ID" value="NZ_JAQNDK010000005.1"/>
</dbReference>
<evidence type="ECO:0000256" key="1">
    <source>
        <dbReference type="SAM" id="Phobius"/>
    </source>
</evidence>
<evidence type="ECO:0000259" key="2">
    <source>
        <dbReference type="Pfam" id="PF04389"/>
    </source>
</evidence>
<keyword evidence="1" id="KW-1133">Transmembrane helix</keyword>
<comment type="caution">
    <text evidence="3">The sequence shown here is derived from an EMBL/GenBank/DDBJ whole genome shotgun (WGS) entry which is preliminary data.</text>
</comment>
<sequence length="345" mass="37069">MTTSAATTLEDARAITALRPRYGRWAAAAATLLLSSLAAIGAFVSQPLVAALPPPAPALSADPARMERDVRMLVEEFRPRGYRQIEQLDRAAAYLRDELSAAGGRVTEQLYDVEGQTYRNVLARFGPDSSARVVVGAHYDAANDLPGADDNASGVAGLLELGRMLGRAPLRGDVELVAFTLEEPPYFRSEHMGSAHHADAMQAAGVKVRAMISLEMIGYFTDEEGSQAFPLAPLSMLYPTKGNFVAVVGNLEGLSLVRTIKGAMRGATDLPAYSLSAPGLVQGVDWSDHRSYWEAGYPAVMITDTAFLRNRRYHTDKDTPDTLDYARAAKVVTGVAQAVLALANE</sequence>
<dbReference type="InterPro" id="IPR007484">
    <property type="entry name" value="Peptidase_M28"/>
</dbReference>
<dbReference type="PANTHER" id="PTHR12147:SF26">
    <property type="entry name" value="PEPTIDASE M28 DOMAIN-CONTAINING PROTEIN"/>
    <property type="match status" value="1"/>
</dbReference>
<dbReference type="EMBL" id="JAQNDK010000005">
    <property type="protein sequence ID" value="MDC0683934.1"/>
    <property type="molecule type" value="Genomic_DNA"/>
</dbReference>
<feature type="domain" description="Peptidase M28" evidence="2">
    <location>
        <begin position="120"/>
        <end position="337"/>
    </location>
</feature>